<dbReference type="EMBL" id="CP121106">
    <property type="protein sequence ID" value="WFL75973.1"/>
    <property type="molecule type" value="Genomic_DNA"/>
</dbReference>
<keyword evidence="3" id="KW-1185">Reference proteome</keyword>
<name>A0ABY8FLS9_9SPHN</name>
<keyword evidence="1" id="KW-0472">Membrane</keyword>
<evidence type="ECO:0008006" key="4">
    <source>
        <dbReference type="Google" id="ProtNLM"/>
    </source>
</evidence>
<accession>A0ABY8FLS9</accession>
<evidence type="ECO:0000313" key="3">
    <source>
        <dbReference type="Proteomes" id="UP001215827"/>
    </source>
</evidence>
<protein>
    <recommendedName>
        <fullName evidence="4">Isopropylmalate isomerase</fullName>
    </recommendedName>
</protein>
<reference evidence="2 3" key="1">
    <citation type="submission" date="2023-03" db="EMBL/GenBank/DDBJ databases">
        <title>Altererythrobacter sp. CAU 1644 isolated from sand.</title>
        <authorList>
            <person name="Kim W."/>
        </authorList>
    </citation>
    <scope>NUCLEOTIDE SEQUENCE [LARGE SCALE GENOMIC DNA]</scope>
    <source>
        <strain evidence="2 3">CAU 1644</strain>
    </source>
</reference>
<evidence type="ECO:0000313" key="2">
    <source>
        <dbReference type="EMBL" id="WFL75973.1"/>
    </source>
</evidence>
<organism evidence="2 3">
    <name type="scientific">Altererythrobacter arenosus</name>
    <dbReference type="NCBI Taxonomy" id="3032592"/>
    <lineage>
        <taxon>Bacteria</taxon>
        <taxon>Pseudomonadati</taxon>
        <taxon>Pseudomonadota</taxon>
        <taxon>Alphaproteobacteria</taxon>
        <taxon>Sphingomonadales</taxon>
        <taxon>Erythrobacteraceae</taxon>
        <taxon>Altererythrobacter</taxon>
    </lineage>
</organism>
<dbReference type="Proteomes" id="UP001215827">
    <property type="component" value="Chromosome"/>
</dbReference>
<sequence length="184" mass="19641">MPDSSPSMLSLIAAALYLGVAAVAGRAGKTSGLGGGEKGDMAWWFAIASLFVLLAAMRVFLVEDQVRMAFRAVLSGAELYETRRSLQRPLALLALLATSAVLGAIIWTAIRETRALVRALRLAQLAACAMIALVGMRLISLGPIDYVLFGPLRPNWIIDLGASLCVGLAASRYAALTENREPRR</sequence>
<keyword evidence="1" id="KW-1133">Transmembrane helix</keyword>
<dbReference type="RefSeq" id="WP_278014741.1">
    <property type="nucleotide sequence ID" value="NZ_CP121106.1"/>
</dbReference>
<keyword evidence="1" id="KW-0812">Transmembrane</keyword>
<feature type="transmembrane region" description="Helical" evidence="1">
    <location>
        <begin position="41"/>
        <end position="61"/>
    </location>
</feature>
<proteinExistence type="predicted"/>
<feature type="transmembrane region" description="Helical" evidence="1">
    <location>
        <begin position="90"/>
        <end position="110"/>
    </location>
</feature>
<evidence type="ECO:0000256" key="1">
    <source>
        <dbReference type="SAM" id="Phobius"/>
    </source>
</evidence>
<gene>
    <name evidence="2" type="ORF">P7228_08105</name>
</gene>
<feature type="transmembrane region" description="Helical" evidence="1">
    <location>
        <begin position="122"/>
        <end position="144"/>
    </location>
</feature>